<dbReference type="Pfam" id="PF02583">
    <property type="entry name" value="Trns_repr_metal"/>
    <property type="match status" value="1"/>
</dbReference>
<dbReference type="RefSeq" id="WP_096005313.1">
    <property type="nucleotide sequence ID" value="NZ_JBLWUL010000010.1"/>
</dbReference>
<keyword evidence="3" id="KW-1185">Reference proteome</keyword>
<dbReference type="Proteomes" id="UP000242313">
    <property type="component" value="Unassembled WGS sequence"/>
</dbReference>
<comment type="similarity">
    <text evidence="1">Belongs to the FrmR/RcnR family.</text>
</comment>
<protein>
    <submittedName>
        <fullName evidence="2">Metal resistance protein</fullName>
    </submittedName>
</protein>
<dbReference type="Gene3D" id="1.20.58.1000">
    <property type="entry name" value="Metal-sensitive repressor, helix protomer"/>
    <property type="match status" value="1"/>
</dbReference>
<dbReference type="GO" id="GO:0045892">
    <property type="term" value="P:negative regulation of DNA-templated transcription"/>
    <property type="evidence" value="ECO:0007669"/>
    <property type="project" value="UniProtKB-ARBA"/>
</dbReference>
<evidence type="ECO:0000313" key="2">
    <source>
        <dbReference type="EMBL" id="PBK03836.1"/>
    </source>
</evidence>
<proteinExistence type="inferred from homology"/>
<dbReference type="InterPro" id="IPR038390">
    <property type="entry name" value="Metal_Tscrpt_repr_sf"/>
</dbReference>
<reference evidence="2 3" key="1">
    <citation type="submission" date="2017-09" db="EMBL/GenBank/DDBJ databases">
        <title>Pseudomonas abyssi sp. nov. isolated from Abyssopelagic Water.</title>
        <authorList>
            <person name="Wei Y."/>
        </authorList>
    </citation>
    <scope>NUCLEOTIDE SEQUENCE [LARGE SCALE GENOMIC DNA]</scope>
    <source>
        <strain evidence="2 3">MT5</strain>
    </source>
</reference>
<evidence type="ECO:0000313" key="3">
    <source>
        <dbReference type="Proteomes" id="UP000242313"/>
    </source>
</evidence>
<evidence type="ECO:0000256" key="1">
    <source>
        <dbReference type="ARBA" id="ARBA00005260"/>
    </source>
</evidence>
<name>A0A2A3MG84_9PSED</name>
<comment type="caution">
    <text evidence="2">The sequence shown here is derived from an EMBL/GenBank/DDBJ whole genome shotgun (WGS) entry which is preliminary data.</text>
</comment>
<dbReference type="CDD" id="cd10154">
    <property type="entry name" value="NreA-like_DUF156"/>
    <property type="match status" value="1"/>
</dbReference>
<gene>
    <name evidence="2" type="ORF">CNQ84_13180</name>
</gene>
<dbReference type="PANTHER" id="PTHR33677">
    <property type="entry name" value="TRANSCRIPTIONAL REPRESSOR FRMR-RELATED"/>
    <property type="match status" value="1"/>
</dbReference>
<dbReference type="EMBL" id="NTMR01000016">
    <property type="protein sequence ID" value="PBK03836.1"/>
    <property type="molecule type" value="Genomic_DNA"/>
</dbReference>
<accession>A0A2A3MG84</accession>
<dbReference type="InterPro" id="IPR003735">
    <property type="entry name" value="Metal_Tscrpt_repr"/>
</dbReference>
<organism evidence="2 3">
    <name type="scientific">Pseudomonas abyssi</name>
    <dbReference type="NCBI Taxonomy" id="170540"/>
    <lineage>
        <taxon>Bacteria</taxon>
        <taxon>Pseudomonadati</taxon>
        <taxon>Pseudomonadota</taxon>
        <taxon>Gammaproteobacteria</taxon>
        <taxon>Pseudomonadales</taxon>
        <taxon>Pseudomonadaceae</taxon>
        <taxon>Pseudomonas</taxon>
    </lineage>
</organism>
<dbReference type="GO" id="GO:0046872">
    <property type="term" value="F:metal ion binding"/>
    <property type="evidence" value="ECO:0007669"/>
    <property type="project" value="InterPro"/>
</dbReference>
<dbReference type="AlphaFoldDB" id="A0A2A3MG84"/>
<dbReference type="GO" id="GO:0003677">
    <property type="term" value="F:DNA binding"/>
    <property type="evidence" value="ECO:0007669"/>
    <property type="project" value="InterPro"/>
</dbReference>
<sequence>MSKLQGEHKHQSHTEIIKRLKRAEGHLRSIVGMIEDQRACVDIAQQLHAVEKAVCQAKRTLIQDHIDHCLEHTVGALTNGERAPLEEFKQITKYL</sequence>